<dbReference type="Gene3D" id="1.10.10.10">
    <property type="entry name" value="Winged helix-like DNA-binding domain superfamily/Winged helix DNA-binding domain"/>
    <property type="match status" value="1"/>
</dbReference>
<feature type="domain" description="HTH lysR-type" evidence="5">
    <location>
        <begin position="1"/>
        <end position="58"/>
    </location>
</feature>
<dbReference type="Gene3D" id="3.40.190.290">
    <property type="match status" value="1"/>
</dbReference>
<reference evidence="6 7" key="1">
    <citation type="submission" date="2020-08" db="EMBL/GenBank/DDBJ databases">
        <title>Oceanospirillum sp. nov. isolated from marine sediment.</title>
        <authorList>
            <person name="Ji X."/>
        </authorList>
    </citation>
    <scope>NUCLEOTIDE SEQUENCE [LARGE SCALE GENOMIC DNA]</scope>
    <source>
        <strain evidence="6 7">D5</strain>
    </source>
</reference>
<dbReference type="Proteomes" id="UP000565262">
    <property type="component" value="Unassembled WGS sequence"/>
</dbReference>
<dbReference type="InterPro" id="IPR036390">
    <property type="entry name" value="WH_DNA-bd_sf"/>
</dbReference>
<dbReference type="GO" id="GO:0000976">
    <property type="term" value="F:transcription cis-regulatory region binding"/>
    <property type="evidence" value="ECO:0007669"/>
    <property type="project" value="TreeGrafter"/>
</dbReference>
<dbReference type="Pfam" id="PF03466">
    <property type="entry name" value="LysR_substrate"/>
    <property type="match status" value="1"/>
</dbReference>
<dbReference type="PANTHER" id="PTHR30126:SF94">
    <property type="entry name" value="LYSR FAMILY TRANSCRIPTIONAL REGULATOR"/>
    <property type="match status" value="1"/>
</dbReference>
<dbReference type="PROSITE" id="PS50931">
    <property type="entry name" value="HTH_LYSR"/>
    <property type="match status" value="1"/>
</dbReference>
<proteinExistence type="inferred from homology"/>
<keyword evidence="2" id="KW-0805">Transcription regulation</keyword>
<evidence type="ECO:0000313" key="6">
    <source>
        <dbReference type="EMBL" id="MBB1488595.1"/>
    </source>
</evidence>
<organism evidence="6 7">
    <name type="scientific">Oceanospirillum sediminis</name>
    <dbReference type="NCBI Taxonomy" id="2760088"/>
    <lineage>
        <taxon>Bacteria</taxon>
        <taxon>Pseudomonadati</taxon>
        <taxon>Pseudomonadota</taxon>
        <taxon>Gammaproteobacteria</taxon>
        <taxon>Oceanospirillales</taxon>
        <taxon>Oceanospirillaceae</taxon>
        <taxon>Oceanospirillum</taxon>
    </lineage>
</organism>
<evidence type="ECO:0000313" key="7">
    <source>
        <dbReference type="Proteomes" id="UP000565262"/>
    </source>
</evidence>
<evidence type="ECO:0000256" key="1">
    <source>
        <dbReference type="ARBA" id="ARBA00009437"/>
    </source>
</evidence>
<dbReference type="InterPro" id="IPR036388">
    <property type="entry name" value="WH-like_DNA-bd_sf"/>
</dbReference>
<name>A0A839ITF9_9GAMM</name>
<dbReference type="SUPFAM" id="SSF53850">
    <property type="entry name" value="Periplasmic binding protein-like II"/>
    <property type="match status" value="1"/>
</dbReference>
<keyword evidence="3" id="KW-0238">DNA-binding</keyword>
<gene>
    <name evidence="6" type="ORF">H4O21_18475</name>
</gene>
<comment type="caution">
    <text evidence="6">The sequence shown here is derived from an EMBL/GenBank/DDBJ whole genome shotgun (WGS) entry which is preliminary data.</text>
</comment>
<dbReference type="InterPro" id="IPR005119">
    <property type="entry name" value="LysR_subst-bd"/>
</dbReference>
<dbReference type="EMBL" id="JACJFM010000031">
    <property type="protein sequence ID" value="MBB1488595.1"/>
    <property type="molecule type" value="Genomic_DNA"/>
</dbReference>
<comment type="similarity">
    <text evidence="1">Belongs to the LysR transcriptional regulatory family.</text>
</comment>
<keyword evidence="7" id="KW-1185">Reference proteome</keyword>
<dbReference type="AlphaFoldDB" id="A0A839ITF9"/>
<dbReference type="InterPro" id="IPR000847">
    <property type="entry name" value="LysR_HTH_N"/>
</dbReference>
<dbReference type="PANTHER" id="PTHR30126">
    <property type="entry name" value="HTH-TYPE TRANSCRIPTIONAL REGULATOR"/>
    <property type="match status" value="1"/>
</dbReference>
<evidence type="ECO:0000256" key="2">
    <source>
        <dbReference type="ARBA" id="ARBA00023015"/>
    </source>
</evidence>
<evidence type="ECO:0000259" key="5">
    <source>
        <dbReference type="PROSITE" id="PS50931"/>
    </source>
</evidence>
<dbReference type="GO" id="GO:0003700">
    <property type="term" value="F:DNA-binding transcription factor activity"/>
    <property type="evidence" value="ECO:0007669"/>
    <property type="project" value="InterPro"/>
</dbReference>
<keyword evidence="4" id="KW-0804">Transcription</keyword>
<dbReference type="RefSeq" id="WP_182810362.1">
    <property type="nucleotide sequence ID" value="NZ_JACJFM010000031.1"/>
</dbReference>
<sequence length="282" mass="31249">MLLEGLETLYVLAQEGTMGKVGSRLYISQSAVSKRIANLEARLGKKLIEPRGRNIQLTPEAKELLAEAGPELVTLKGLLFDHQQMTDDSTLHLACSETVLAAYLGPFLAQYLIQDPGLSFHTHHTPVILEKVRAGDAALGICAGQLPAMTDLQITELYQERYVLIYPSPPTYSESAHLLTIDLQNPANRYLEPILLANGYKVMMQMDSYFAVAQLGLSGVAPALIPVGLIRAMHIPTQAIHHFPLELSRPISLCCRARSLQRERIHKLHNSLHQHFFALTDS</sequence>
<evidence type="ECO:0000256" key="3">
    <source>
        <dbReference type="ARBA" id="ARBA00023125"/>
    </source>
</evidence>
<dbReference type="CDD" id="cd05466">
    <property type="entry name" value="PBP2_LTTR_substrate"/>
    <property type="match status" value="1"/>
</dbReference>
<accession>A0A839ITF9</accession>
<protein>
    <submittedName>
        <fullName evidence="6">LysR family transcriptional regulator</fullName>
    </submittedName>
</protein>
<dbReference type="Pfam" id="PF00126">
    <property type="entry name" value="HTH_1"/>
    <property type="match status" value="1"/>
</dbReference>
<evidence type="ECO:0000256" key="4">
    <source>
        <dbReference type="ARBA" id="ARBA00023163"/>
    </source>
</evidence>
<dbReference type="SUPFAM" id="SSF46785">
    <property type="entry name" value="Winged helix' DNA-binding domain"/>
    <property type="match status" value="1"/>
</dbReference>